<evidence type="ECO:0008006" key="6">
    <source>
        <dbReference type="Google" id="ProtNLM"/>
    </source>
</evidence>
<organism evidence="4 5">
    <name type="scientific">Parthenolecanium corni</name>
    <dbReference type="NCBI Taxonomy" id="536013"/>
    <lineage>
        <taxon>Eukaryota</taxon>
        <taxon>Metazoa</taxon>
        <taxon>Ecdysozoa</taxon>
        <taxon>Arthropoda</taxon>
        <taxon>Hexapoda</taxon>
        <taxon>Insecta</taxon>
        <taxon>Pterygota</taxon>
        <taxon>Neoptera</taxon>
        <taxon>Paraneoptera</taxon>
        <taxon>Hemiptera</taxon>
        <taxon>Sternorrhyncha</taxon>
        <taxon>Coccoidea</taxon>
        <taxon>Coccidae</taxon>
        <taxon>Parthenolecanium</taxon>
    </lineage>
</organism>
<protein>
    <recommendedName>
        <fullName evidence="6">Maspardin</fullName>
    </recommendedName>
</protein>
<evidence type="ECO:0000256" key="3">
    <source>
        <dbReference type="ARBA" id="ARBA00022490"/>
    </source>
</evidence>
<evidence type="ECO:0000313" key="5">
    <source>
        <dbReference type="Proteomes" id="UP001367676"/>
    </source>
</evidence>
<dbReference type="PANTHER" id="PTHR15913">
    <property type="entry name" value="ACID CLUSTER PROTEIN 33"/>
    <property type="match status" value="1"/>
</dbReference>
<name>A0AAN9Y373_9HEMI</name>
<accession>A0AAN9Y373</accession>
<dbReference type="InterPro" id="IPR026151">
    <property type="entry name" value="Maspardin"/>
</dbReference>
<dbReference type="AlphaFoldDB" id="A0AAN9Y373"/>
<evidence type="ECO:0000256" key="1">
    <source>
        <dbReference type="ARBA" id="ARBA00004496"/>
    </source>
</evidence>
<proteinExistence type="inferred from homology"/>
<sequence>MRRLNNLSESSDYLTFRSSVPLRNICVDNSDGKSWKVYDAGPKSVRCPLIFVPPACGTAEVYFRQILHLSACGYRVIAVEAPRSYWNVNDWCIGFQLLLDHLRLDKVHLFGASLGKFWMLPAIFLKRLIMPSLVTKSYDPDIIEAVDFVAEKVVLPFQVNTINRLELASRLTLNCASSRVHPERIRGLQFVTIMDVFDEYALCSPVREEIYDAFPNGKLAQMKTGGNFVYLSKYEEVNVHIKIHLRKFESGSYSAILVPYDTS</sequence>
<evidence type="ECO:0000313" key="4">
    <source>
        <dbReference type="EMBL" id="KAK7582581.1"/>
    </source>
</evidence>
<dbReference type="InterPro" id="IPR029058">
    <property type="entry name" value="AB_hydrolase_fold"/>
</dbReference>
<reference evidence="4 5" key="1">
    <citation type="submission" date="2024-03" db="EMBL/GenBank/DDBJ databases">
        <title>Adaptation during the transition from Ophiocordyceps entomopathogen to insect associate is accompanied by gene loss and intensified selection.</title>
        <authorList>
            <person name="Ward C.M."/>
            <person name="Onetto C.A."/>
            <person name="Borneman A.R."/>
        </authorList>
    </citation>
    <scope>NUCLEOTIDE SEQUENCE [LARGE SCALE GENOMIC DNA]</scope>
    <source>
        <strain evidence="4">AWRI1</strain>
        <tissue evidence="4">Single Adult Female</tissue>
    </source>
</reference>
<comment type="subcellular location">
    <subcellularLocation>
        <location evidence="1">Cytoplasm</location>
    </subcellularLocation>
</comment>
<keyword evidence="3" id="KW-0963">Cytoplasm</keyword>
<comment type="caution">
    <text evidence="4">The sequence shown here is derived from an EMBL/GenBank/DDBJ whole genome shotgun (WGS) entry which is preliminary data.</text>
</comment>
<dbReference type="SUPFAM" id="SSF53474">
    <property type="entry name" value="alpha/beta-Hydrolases"/>
    <property type="match status" value="2"/>
</dbReference>
<dbReference type="PANTHER" id="PTHR15913:SF0">
    <property type="entry name" value="MASPARDIN"/>
    <property type="match status" value="1"/>
</dbReference>
<dbReference type="Proteomes" id="UP001367676">
    <property type="component" value="Unassembled WGS sequence"/>
</dbReference>
<comment type="similarity">
    <text evidence="2">Belongs to the AB hydrolase superfamily.</text>
</comment>
<dbReference type="EMBL" id="JBBCAQ010000033">
    <property type="protein sequence ID" value="KAK7582581.1"/>
    <property type="molecule type" value="Genomic_DNA"/>
</dbReference>
<dbReference type="GO" id="GO:0005737">
    <property type="term" value="C:cytoplasm"/>
    <property type="evidence" value="ECO:0007669"/>
    <property type="project" value="UniProtKB-SubCell"/>
</dbReference>
<dbReference type="Gene3D" id="3.40.50.1820">
    <property type="entry name" value="alpha/beta hydrolase"/>
    <property type="match status" value="1"/>
</dbReference>
<evidence type="ECO:0000256" key="2">
    <source>
        <dbReference type="ARBA" id="ARBA00008645"/>
    </source>
</evidence>
<keyword evidence="5" id="KW-1185">Reference proteome</keyword>
<gene>
    <name evidence="4" type="ORF">V9T40_014026</name>
</gene>